<evidence type="ECO:0000313" key="1">
    <source>
        <dbReference type="EMBL" id="NLF54575.1"/>
    </source>
</evidence>
<dbReference type="EMBL" id="JAAYYV010000238">
    <property type="protein sequence ID" value="NLF54575.1"/>
    <property type="molecule type" value="Genomic_DNA"/>
</dbReference>
<reference evidence="1 2" key="1">
    <citation type="journal article" date="2020" name="Biotechnol. Biofuels">
        <title>New insights from the biogas microbiome by comprehensive genome-resolved metagenomics of nearly 1600 species originating from multiple anaerobic digesters.</title>
        <authorList>
            <person name="Campanaro S."/>
            <person name="Treu L."/>
            <person name="Rodriguez-R L.M."/>
            <person name="Kovalovszki A."/>
            <person name="Ziels R.M."/>
            <person name="Maus I."/>
            <person name="Zhu X."/>
            <person name="Kougias P.G."/>
            <person name="Basile A."/>
            <person name="Luo G."/>
            <person name="Schluter A."/>
            <person name="Konstantinidis K.T."/>
            <person name="Angelidaki I."/>
        </authorList>
    </citation>
    <scope>NUCLEOTIDE SEQUENCE [LARGE SCALE GENOMIC DNA]</scope>
    <source>
        <strain evidence="1">AS06rmzACSIP_256</strain>
    </source>
</reference>
<comment type="caution">
    <text evidence="1">The sequence shown here is derived from an EMBL/GenBank/DDBJ whole genome shotgun (WGS) entry which is preliminary data.</text>
</comment>
<dbReference type="OrthoDB" id="9182661at2"/>
<dbReference type="Proteomes" id="UP000536534">
    <property type="component" value="Unassembled WGS sequence"/>
</dbReference>
<dbReference type="InterPro" id="IPR027599">
    <property type="entry name" value="PqqD-rel_X"/>
</dbReference>
<gene>
    <name evidence="1" type="ORF">GX576_09340</name>
</gene>
<sequence length="86" mass="9511">MAIGEKPHLRRLGDAAVVFDPLSWETHVLPPAAAVVAEIAEELSAEGPVSAEVLRRQLREEFQLDCDTPEMRQLLRMMGDIGMLEG</sequence>
<organism evidence="1 2">
    <name type="scientific">Thauera phenolivorans</name>
    <dbReference type="NCBI Taxonomy" id="1792543"/>
    <lineage>
        <taxon>Bacteria</taxon>
        <taxon>Pseudomonadati</taxon>
        <taxon>Pseudomonadota</taxon>
        <taxon>Betaproteobacteria</taxon>
        <taxon>Rhodocyclales</taxon>
        <taxon>Zoogloeaceae</taxon>
        <taxon>Thauera</taxon>
    </lineage>
</organism>
<dbReference type="RefSeq" id="WP_068803795.1">
    <property type="nucleotide sequence ID" value="NZ_MBFM01000001.1"/>
</dbReference>
<evidence type="ECO:0000313" key="2">
    <source>
        <dbReference type="Proteomes" id="UP000536534"/>
    </source>
</evidence>
<name>A0A7X7LWW9_9RHOO</name>
<proteinExistence type="predicted"/>
<protein>
    <submittedName>
        <fullName evidence="1">HPr-rel-A system PqqD family peptide chaperone</fullName>
    </submittedName>
</protein>
<dbReference type="AlphaFoldDB" id="A0A7X7LWW9"/>
<dbReference type="NCBIfam" id="TIGR04353">
    <property type="entry name" value="PqqD_rel_X"/>
    <property type="match status" value="1"/>
</dbReference>
<accession>A0A7X7LWW9</accession>